<keyword evidence="3" id="KW-1185">Reference proteome</keyword>
<dbReference type="EMBL" id="CAJPIZ010014242">
    <property type="protein sequence ID" value="CAG2114668.1"/>
    <property type="molecule type" value="Genomic_DNA"/>
</dbReference>
<feature type="compositionally biased region" description="Low complexity" evidence="1">
    <location>
        <begin position="110"/>
        <end position="122"/>
    </location>
</feature>
<evidence type="ECO:0000256" key="1">
    <source>
        <dbReference type="SAM" id="MobiDB-lite"/>
    </source>
</evidence>
<evidence type="ECO:0000313" key="2">
    <source>
        <dbReference type="EMBL" id="CAD7634238.1"/>
    </source>
</evidence>
<gene>
    <name evidence="2" type="ORF">OSB1V03_LOCUS14634</name>
</gene>
<dbReference type="EMBL" id="OC868817">
    <property type="protein sequence ID" value="CAD7634238.1"/>
    <property type="molecule type" value="Genomic_DNA"/>
</dbReference>
<dbReference type="Proteomes" id="UP000759131">
    <property type="component" value="Unassembled WGS sequence"/>
</dbReference>
<proteinExistence type="predicted"/>
<feature type="region of interest" description="Disordered" evidence="1">
    <location>
        <begin position="1"/>
        <end position="69"/>
    </location>
</feature>
<sequence length="243" mass="26397">MVAMFERSKSFVDEDPYAVPTQPNGGERVAKNGGKQGSEKARPPRLPPRDGMGRKKHAIDLPQPDYEVDSENNFTAQTKTITDRKFEDPYYCGFKARVPNFAKQAKQRSTTAATTTTTTTTTGQSVVKPEPPILKKANSKGLFGGKLKAGSGGHYGLTHSESDSFLSKINTTNSISSGYISNNSVRSDNNDIYGINRKLSLQSKYGYPLKSNQMGSVHHHQMFSPRGGGAAGAGRGYVVGDWE</sequence>
<evidence type="ECO:0000313" key="3">
    <source>
        <dbReference type="Proteomes" id="UP000759131"/>
    </source>
</evidence>
<dbReference type="OrthoDB" id="5973987at2759"/>
<organism evidence="2">
    <name type="scientific">Medioppia subpectinata</name>
    <dbReference type="NCBI Taxonomy" id="1979941"/>
    <lineage>
        <taxon>Eukaryota</taxon>
        <taxon>Metazoa</taxon>
        <taxon>Ecdysozoa</taxon>
        <taxon>Arthropoda</taxon>
        <taxon>Chelicerata</taxon>
        <taxon>Arachnida</taxon>
        <taxon>Acari</taxon>
        <taxon>Acariformes</taxon>
        <taxon>Sarcoptiformes</taxon>
        <taxon>Oribatida</taxon>
        <taxon>Brachypylina</taxon>
        <taxon>Oppioidea</taxon>
        <taxon>Oppiidae</taxon>
        <taxon>Medioppia</taxon>
    </lineage>
</organism>
<feature type="region of interest" description="Disordered" evidence="1">
    <location>
        <begin position="105"/>
        <end position="132"/>
    </location>
</feature>
<dbReference type="AlphaFoldDB" id="A0A7R9Q7U5"/>
<accession>A0A7R9Q7U5</accession>
<name>A0A7R9Q7U5_9ACAR</name>
<reference evidence="2" key="1">
    <citation type="submission" date="2020-11" db="EMBL/GenBank/DDBJ databases">
        <authorList>
            <person name="Tran Van P."/>
        </authorList>
    </citation>
    <scope>NUCLEOTIDE SEQUENCE</scope>
</reference>
<feature type="compositionally biased region" description="Basic and acidic residues" evidence="1">
    <location>
        <begin position="37"/>
        <end position="53"/>
    </location>
</feature>
<feature type="compositionally biased region" description="Basic and acidic residues" evidence="1">
    <location>
        <begin position="1"/>
        <end position="12"/>
    </location>
</feature>
<protein>
    <submittedName>
        <fullName evidence="2">Uncharacterized protein</fullName>
    </submittedName>
</protein>